<reference evidence="2" key="1">
    <citation type="submission" date="2016-11" db="EMBL/GenBank/DDBJ databases">
        <authorList>
            <person name="Jaros S."/>
            <person name="Januszkiewicz K."/>
            <person name="Wedrychowicz H."/>
        </authorList>
    </citation>
    <scope>NUCLEOTIDE SEQUENCE [LARGE SCALE GENOMIC DNA]</scope>
    <source>
        <strain evidence="2">Y48</strain>
    </source>
</reference>
<dbReference type="InterPro" id="IPR003607">
    <property type="entry name" value="HD/PDEase_dom"/>
</dbReference>
<dbReference type="EMBL" id="CP018082">
    <property type="protein sequence ID" value="APE34658.1"/>
    <property type="molecule type" value="Genomic_DNA"/>
</dbReference>
<dbReference type="Pfam" id="PF01966">
    <property type="entry name" value="HD"/>
    <property type="match status" value="1"/>
</dbReference>
<feature type="domain" description="HD" evidence="1">
    <location>
        <begin position="28"/>
        <end position="126"/>
    </location>
</feature>
<dbReference type="CDD" id="cd00077">
    <property type="entry name" value="HDc"/>
    <property type="match status" value="1"/>
</dbReference>
<dbReference type="Gene3D" id="1.10.3210.10">
    <property type="entry name" value="Hypothetical protein af1432"/>
    <property type="match status" value="1"/>
</dbReference>
<dbReference type="AlphaFoldDB" id="A0A1J0VRL8"/>
<dbReference type="KEGG" id="nsl:BOX37_12610"/>
<dbReference type="InterPro" id="IPR006674">
    <property type="entry name" value="HD_domain"/>
</dbReference>
<organism evidence="2 3">
    <name type="scientific">Nocardia mangyaensis</name>
    <dbReference type="NCBI Taxonomy" id="2213200"/>
    <lineage>
        <taxon>Bacteria</taxon>
        <taxon>Bacillati</taxon>
        <taxon>Actinomycetota</taxon>
        <taxon>Actinomycetes</taxon>
        <taxon>Mycobacteriales</taxon>
        <taxon>Nocardiaceae</taxon>
        <taxon>Nocardia</taxon>
    </lineage>
</organism>
<gene>
    <name evidence="2" type="ORF">BOX37_12610</name>
</gene>
<evidence type="ECO:0000313" key="3">
    <source>
        <dbReference type="Proteomes" id="UP000183810"/>
    </source>
</evidence>
<keyword evidence="3" id="KW-1185">Reference proteome</keyword>
<protein>
    <recommendedName>
        <fullName evidence="1">HD domain-containing protein</fullName>
    </recommendedName>
</protein>
<sequence>MNPEPDAPVVAFQCVVSGRVDAPPRLAAHLRAVHDVACQLAEWLKTTYDTVQFDADAVLFGAATHDIGKILHPAELSGPGSAHEADGHQLLLDLGVHDSAARFARTHAAWTEPDIGMDDLLVGLADKIWKAKRVPELEQLIVERVAAVSGQEPWQVFMMLDEELDRIAAEADQRLAFQAAYPITTAKPEPMTDYRRIATHSAPSSAEECGGGWCGGPWDPAERQLHRQSSRCWLPSAP</sequence>
<evidence type="ECO:0000259" key="1">
    <source>
        <dbReference type="Pfam" id="PF01966"/>
    </source>
</evidence>
<dbReference type="SUPFAM" id="SSF109604">
    <property type="entry name" value="HD-domain/PDEase-like"/>
    <property type="match status" value="1"/>
</dbReference>
<dbReference type="Proteomes" id="UP000183810">
    <property type="component" value="Chromosome"/>
</dbReference>
<evidence type="ECO:0000313" key="2">
    <source>
        <dbReference type="EMBL" id="APE34658.1"/>
    </source>
</evidence>
<proteinExistence type="predicted"/>
<name>A0A1J0VRL8_9NOCA</name>
<accession>A0A1J0VRL8</accession>